<protein>
    <submittedName>
        <fullName evidence="4">Fluoroacetate dehalogenase</fullName>
    </submittedName>
</protein>
<dbReference type="Gene3D" id="3.40.50.1820">
    <property type="entry name" value="alpha/beta hydrolase"/>
    <property type="match status" value="1"/>
</dbReference>
<dbReference type="InterPro" id="IPR029058">
    <property type="entry name" value="AB_hydrolase_fold"/>
</dbReference>
<dbReference type="PRINTS" id="PR00412">
    <property type="entry name" value="EPOXHYDRLASE"/>
</dbReference>
<evidence type="ECO:0000256" key="2">
    <source>
        <dbReference type="ARBA" id="ARBA00038334"/>
    </source>
</evidence>
<feature type="domain" description="AB hydrolase-1" evidence="3">
    <location>
        <begin position="47"/>
        <end position="173"/>
    </location>
</feature>
<accession>A0A9P8TTA1</accession>
<dbReference type="Proteomes" id="UP000827724">
    <property type="component" value="Unassembled WGS sequence"/>
</dbReference>
<comment type="caution">
    <text evidence="4">The sequence shown here is derived from an EMBL/GenBank/DDBJ whole genome shotgun (WGS) entry which is preliminary data.</text>
</comment>
<keyword evidence="5" id="KW-1185">Reference proteome</keyword>
<dbReference type="OrthoDB" id="408373at2759"/>
<proteinExistence type="inferred from homology"/>
<dbReference type="InterPro" id="IPR000639">
    <property type="entry name" value="Epox_hydrolase-like"/>
</dbReference>
<keyword evidence="1" id="KW-0378">Hydrolase</keyword>
<name>A0A9P8TTA1_9HYPO</name>
<dbReference type="EMBL" id="JAIWOZ010000003">
    <property type="protein sequence ID" value="KAH6607146.1"/>
    <property type="molecule type" value="Genomic_DNA"/>
</dbReference>
<evidence type="ECO:0000313" key="4">
    <source>
        <dbReference type="EMBL" id="KAH6607146.1"/>
    </source>
</evidence>
<sequence>MATTTDNTLFPSSFTPFMIETQSSPPISIYGIRSSSDESSSPPRPRPPLLLLHGYPENHFIWHLVAPQLTSRYSVVLMDLRGYGASSKPAHNTLLYAKSHMANDCIAVMDALGFAGQPFYVCAHDRGARVAHKLLVDHPARVPKAILLDICPTLAMYTTPNPEFPKAYFHWYFLIQQYPLPETLINGAPRQTVEMFMSGADPSHLSMFHKDALAEYIKCMEDKDYVHSTCQDYRASATHDLDEAKADLDRGRLIQSPIRVLLGKKGIVSCLFDGHKEWSSVAADGVPVEVVDVDAGHFIPEEIPDVVVSHILEFLQ</sequence>
<organism evidence="4 5">
    <name type="scientific">Trichoderma cornu-damae</name>
    <dbReference type="NCBI Taxonomy" id="654480"/>
    <lineage>
        <taxon>Eukaryota</taxon>
        <taxon>Fungi</taxon>
        <taxon>Dikarya</taxon>
        <taxon>Ascomycota</taxon>
        <taxon>Pezizomycotina</taxon>
        <taxon>Sordariomycetes</taxon>
        <taxon>Hypocreomycetidae</taxon>
        <taxon>Hypocreales</taxon>
        <taxon>Hypocreaceae</taxon>
        <taxon>Trichoderma</taxon>
    </lineage>
</organism>
<dbReference type="PANTHER" id="PTHR43329">
    <property type="entry name" value="EPOXIDE HYDROLASE"/>
    <property type="match status" value="1"/>
</dbReference>
<dbReference type="InterPro" id="IPR000073">
    <property type="entry name" value="AB_hydrolase_1"/>
</dbReference>
<evidence type="ECO:0000259" key="3">
    <source>
        <dbReference type="Pfam" id="PF00561"/>
    </source>
</evidence>
<dbReference type="GO" id="GO:0016787">
    <property type="term" value="F:hydrolase activity"/>
    <property type="evidence" value="ECO:0007669"/>
    <property type="project" value="UniProtKB-KW"/>
</dbReference>
<dbReference type="AlphaFoldDB" id="A0A9P8TTA1"/>
<dbReference type="SUPFAM" id="SSF53474">
    <property type="entry name" value="alpha/beta-Hydrolases"/>
    <property type="match status" value="1"/>
</dbReference>
<dbReference type="Pfam" id="PF00561">
    <property type="entry name" value="Abhydrolase_1"/>
    <property type="match status" value="1"/>
</dbReference>
<comment type="similarity">
    <text evidence="2">Belongs to the AB hydrolase superfamily. Epoxide hydrolase family.</text>
</comment>
<reference evidence="4" key="1">
    <citation type="submission" date="2021-08" db="EMBL/GenBank/DDBJ databases">
        <title>Chromosome-Level Trichoderma cornu-damae using Hi-C Data.</title>
        <authorList>
            <person name="Kim C.S."/>
        </authorList>
    </citation>
    <scope>NUCLEOTIDE SEQUENCE</scope>
    <source>
        <strain evidence="4">KA19-0412C</strain>
    </source>
</reference>
<evidence type="ECO:0000256" key="1">
    <source>
        <dbReference type="ARBA" id="ARBA00022801"/>
    </source>
</evidence>
<evidence type="ECO:0000313" key="5">
    <source>
        <dbReference type="Proteomes" id="UP000827724"/>
    </source>
</evidence>
<gene>
    <name evidence="4" type="ORF">Trco_003459</name>
</gene>